<dbReference type="KEGG" id="tva:4756520"/>
<dbReference type="Proteomes" id="UP000001542">
    <property type="component" value="Unassembled WGS sequence"/>
</dbReference>
<dbReference type="VEuPathDB" id="TrichDB:TVAGG3_0456430"/>
<organism evidence="1 2">
    <name type="scientific">Trichomonas vaginalis (strain ATCC PRA-98 / G3)</name>
    <dbReference type="NCBI Taxonomy" id="412133"/>
    <lineage>
        <taxon>Eukaryota</taxon>
        <taxon>Metamonada</taxon>
        <taxon>Parabasalia</taxon>
        <taxon>Trichomonadida</taxon>
        <taxon>Trichomonadidae</taxon>
        <taxon>Trichomonas</taxon>
    </lineage>
</organism>
<name>A2F8P1_TRIV3</name>
<proteinExistence type="predicted"/>
<evidence type="ECO:0000313" key="1">
    <source>
        <dbReference type="EMBL" id="EAX98719.1"/>
    </source>
</evidence>
<dbReference type="InParanoid" id="A2F8P1"/>
<evidence type="ECO:0000313" key="2">
    <source>
        <dbReference type="Proteomes" id="UP000001542"/>
    </source>
</evidence>
<gene>
    <name evidence="1" type="ORF">TVAG_480950</name>
</gene>
<sequence length="132" mass="14775">MLKNSGYEQLLCSNGNQFKLSVTAVNTNGCANQGTLKLCVGSQKNFTKNAQEFKVGAKPQSTEYNFQYQNPHRSSIVIALYNRKSFWSDNKQIGKAEITLDNFDINSSCTREVQLGENGPKVILQATRNENF</sequence>
<keyword evidence="2" id="KW-1185">Reference proteome</keyword>
<dbReference type="EMBL" id="DS113664">
    <property type="protein sequence ID" value="EAX98719.1"/>
    <property type="molecule type" value="Genomic_DNA"/>
</dbReference>
<dbReference type="RefSeq" id="XP_001311649.1">
    <property type="nucleotide sequence ID" value="XM_001311648.1"/>
</dbReference>
<reference evidence="1" key="1">
    <citation type="submission" date="2006-10" db="EMBL/GenBank/DDBJ databases">
        <authorList>
            <person name="Amadeo P."/>
            <person name="Zhao Q."/>
            <person name="Wortman J."/>
            <person name="Fraser-Liggett C."/>
            <person name="Carlton J."/>
        </authorList>
    </citation>
    <scope>NUCLEOTIDE SEQUENCE</scope>
    <source>
        <strain evidence="1">G3</strain>
    </source>
</reference>
<accession>A2F8P1</accession>
<reference evidence="1" key="2">
    <citation type="journal article" date="2007" name="Science">
        <title>Draft genome sequence of the sexually transmitted pathogen Trichomonas vaginalis.</title>
        <authorList>
            <person name="Carlton J.M."/>
            <person name="Hirt R.P."/>
            <person name="Silva J.C."/>
            <person name="Delcher A.L."/>
            <person name="Schatz M."/>
            <person name="Zhao Q."/>
            <person name="Wortman J.R."/>
            <person name="Bidwell S.L."/>
            <person name="Alsmark U.C.M."/>
            <person name="Besteiro S."/>
            <person name="Sicheritz-Ponten T."/>
            <person name="Noel C.J."/>
            <person name="Dacks J.B."/>
            <person name="Foster P.G."/>
            <person name="Simillion C."/>
            <person name="Van de Peer Y."/>
            <person name="Miranda-Saavedra D."/>
            <person name="Barton G.J."/>
            <person name="Westrop G.D."/>
            <person name="Mueller S."/>
            <person name="Dessi D."/>
            <person name="Fiori P.L."/>
            <person name="Ren Q."/>
            <person name="Paulsen I."/>
            <person name="Zhang H."/>
            <person name="Bastida-Corcuera F.D."/>
            <person name="Simoes-Barbosa A."/>
            <person name="Brown M.T."/>
            <person name="Hayes R.D."/>
            <person name="Mukherjee M."/>
            <person name="Okumura C.Y."/>
            <person name="Schneider R."/>
            <person name="Smith A.J."/>
            <person name="Vanacova S."/>
            <person name="Villalvazo M."/>
            <person name="Haas B.J."/>
            <person name="Pertea M."/>
            <person name="Feldblyum T.V."/>
            <person name="Utterback T.R."/>
            <person name="Shu C.L."/>
            <person name="Osoegawa K."/>
            <person name="de Jong P.J."/>
            <person name="Hrdy I."/>
            <person name="Horvathova L."/>
            <person name="Zubacova Z."/>
            <person name="Dolezal P."/>
            <person name="Malik S.B."/>
            <person name="Logsdon J.M. Jr."/>
            <person name="Henze K."/>
            <person name="Gupta A."/>
            <person name="Wang C.C."/>
            <person name="Dunne R.L."/>
            <person name="Upcroft J.A."/>
            <person name="Upcroft P."/>
            <person name="White O."/>
            <person name="Salzberg S.L."/>
            <person name="Tang P."/>
            <person name="Chiu C.-H."/>
            <person name="Lee Y.-S."/>
            <person name="Embley T.M."/>
            <person name="Coombs G.H."/>
            <person name="Mottram J.C."/>
            <person name="Tachezy J."/>
            <person name="Fraser-Liggett C.M."/>
            <person name="Johnson P.J."/>
        </authorList>
    </citation>
    <scope>NUCLEOTIDE SEQUENCE [LARGE SCALE GENOMIC DNA]</scope>
    <source>
        <strain evidence="1">G3</strain>
    </source>
</reference>
<protein>
    <submittedName>
        <fullName evidence="1">Uncharacterized protein</fullName>
    </submittedName>
</protein>
<dbReference type="VEuPathDB" id="TrichDB:TVAG_480950"/>
<dbReference type="AlphaFoldDB" id="A2F8P1"/>